<dbReference type="AlphaFoldDB" id="A0A2T6GLX9"/>
<reference evidence="1 2" key="1">
    <citation type="submission" date="2018-03" db="EMBL/GenBank/DDBJ databases">
        <title>Draft genome sequence of the plant growth promoting rhizobacterium Pseudomonas protegens strain BNJ-SS-45 isolated from wheat (Triticum aestivum) rhizosphere.</title>
        <authorList>
            <person name="Bajpai A."/>
            <person name="Shende K."/>
            <person name="Meena N."/>
            <person name="Upadhyayula S.R."/>
            <person name="Suravajhala P."/>
            <person name="Medicherla K.M."/>
            <person name="Johri B.N."/>
        </authorList>
    </citation>
    <scope>NUCLEOTIDE SEQUENCE [LARGE SCALE GENOMIC DNA]</scope>
    <source>
        <strain evidence="1 2">BNJ-SS-45</strain>
    </source>
</reference>
<evidence type="ECO:0000313" key="1">
    <source>
        <dbReference type="EMBL" id="PUA45160.1"/>
    </source>
</evidence>
<protein>
    <recommendedName>
        <fullName evidence="3">Glycosyltransferase</fullName>
    </recommendedName>
</protein>
<proteinExistence type="predicted"/>
<sequence>MKSSAWLRESFSEHVEYIRQQFGPDAADVRHELFYLHAGRSQVAAGVRALGALLRDSWLLLRHKNPGLNVQGHKQAILLTTLAGVSGWSTLERALPALAAAGYAPLVLLHPRLAIDDISPGLNCIRPARPGLQAWRSALHVFIATLRQQQPLLLASCLARRALWTASLRRTLIGSRGVVLLHNDFDLMSRAAIGQGLPSICVQHGIATDEFFPTRADCYLVWGNASRQVFEANGTPSTQLVEDALGRGQQPEQAARAPEGIALLSQTHARILGEGIGETLATFAHALLQIAPDTRILLHPQEDQPYSGAAACATRRPPHPELQPRAAIPQLVVGYCSTAMLEAALAGHWVVALQLALPGNRAVRQAMAAPLQAATAKQVAGLYQRLRDDPAFRQATGQAQAQWLRSHFARQTSGLAGLLQQLQQPATLESVA</sequence>
<comment type="caution">
    <text evidence="1">The sequence shown here is derived from an EMBL/GenBank/DDBJ whole genome shotgun (WGS) entry which is preliminary data.</text>
</comment>
<dbReference type="Proteomes" id="UP000244178">
    <property type="component" value="Unassembled WGS sequence"/>
</dbReference>
<accession>A0A2T6GLX9</accession>
<name>A0A2T6GLX9_9PSED</name>
<gene>
    <name evidence="1" type="ORF">C5U62_06585</name>
</gene>
<evidence type="ECO:0000313" key="2">
    <source>
        <dbReference type="Proteomes" id="UP000244178"/>
    </source>
</evidence>
<dbReference type="RefSeq" id="WP_108544157.1">
    <property type="nucleotide sequence ID" value="NZ_PYJM01000002.1"/>
</dbReference>
<organism evidence="1 2">
    <name type="scientific">Pseudomonas protegens</name>
    <dbReference type="NCBI Taxonomy" id="380021"/>
    <lineage>
        <taxon>Bacteria</taxon>
        <taxon>Pseudomonadati</taxon>
        <taxon>Pseudomonadota</taxon>
        <taxon>Gammaproteobacteria</taxon>
        <taxon>Pseudomonadales</taxon>
        <taxon>Pseudomonadaceae</taxon>
        <taxon>Pseudomonas</taxon>
    </lineage>
</organism>
<dbReference type="EMBL" id="PYJM01000002">
    <property type="protein sequence ID" value="PUA45160.1"/>
    <property type="molecule type" value="Genomic_DNA"/>
</dbReference>
<evidence type="ECO:0008006" key="3">
    <source>
        <dbReference type="Google" id="ProtNLM"/>
    </source>
</evidence>